<protein>
    <submittedName>
        <fullName evidence="2">Uncharacterized protein LOC142180066</fullName>
    </submittedName>
</protein>
<accession>A0AC58UC68</accession>
<dbReference type="RefSeq" id="XP_075107086.1">
    <property type="nucleotide sequence ID" value="XM_075250985.1"/>
</dbReference>
<name>A0AC58UC68_TOBAC</name>
<organism evidence="1 2">
    <name type="scientific">Nicotiana tabacum</name>
    <name type="common">Common tobacco</name>
    <dbReference type="NCBI Taxonomy" id="4097"/>
    <lineage>
        <taxon>Eukaryota</taxon>
        <taxon>Viridiplantae</taxon>
        <taxon>Streptophyta</taxon>
        <taxon>Embryophyta</taxon>
        <taxon>Tracheophyta</taxon>
        <taxon>Spermatophyta</taxon>
        <taxon>Magnoliopsida</taxon>
        <taxon>eudicotyledons</taxon>
        <taxon>Gunneridae</taxon>
        <taxon>Pentapetalae</taxon>
        <taxon>asterids</taxon>
        <taxon>lamiids</taxon>
        <taxon>Solanales</taxon>
        <taxon>Solanaceae</taxon>
        <taxon>Nicotianoideae</taxon>
        <taxon>Nicotianeae</taxon>
        <taxon>Nicotiana</taxon>
    </lineage>
</organism>
<gene>
    <name evidence="2" type="primary">LOC142180066</name>
</gene>
<proteinExistence type="predicted"/>
<evidence type="ECO:0000313" key="2">
    <source>
        <dbReference type="RefSeq" id="XP_075107086.1"/>
    </source>
</evidence>
<reference evidence="1" key="1">
    <citation type="journal article" date="2014" name="Nat. Commun.">
        <title>The tobacco genome sequence and its comparison with those of tomato and potato.</title>
        <authorList>
            <person name="Sierro N."/>
            <person name="Battey J.N."/>
            <person name="Ouadi S."/>
            <person name="Bakaher N."/>
            <person name="Bovet L."/>
            <person name="Willig A."/>
            <person name="Goepfert S."/>
            <person name="Peitsch M.C."/>
            <person name="Ivanov N.V."/>
        </authorList>
    </citation>
    <scope>NUCLEOTIDE SEQUENCE [LARGE SCALE GENOMIC DNA]</scope>
</reference>
<sequence>MVIDPSYTLSYVTTFIDTKFGIEPEAIKPFEVANLVGNSVVPRRVFRGCTVVIGDRSTTTVLTELEMVDFDVIFCTGWLSSCYANVECRGKTVQFNFPEGSAIEWKGVFASPKGRFISYLKTMKMIAKGILTVESIPVVNMLPHVFTDKLPGLSPKREIDFPTDIVSVTQPIYTPPNRMASA</sequence>
<keyword evidence="1" id="KW-1185">Reference proteome</keyword>
<reference evidence="2" key="2">
    <citation type="submission" date="2025-08" db="UniProtKB">
        <authorList>
            <consortium name="RefSeq"/>
        </authorList>
    </citation>
    <scope>IDENTIFICATION</scope>
    <source>
        <tissue evidence="2">Leaf</tissue>
    </source>
</reference>
<dbReference type="Proteomes" id="UP000790787">
    <property type="component" value="Chromosome 4"/>
</dbReference>
<evidence type="ECO:0000313" key="1">
    <source>
        <dbReference type="Proteomes" id="UP000790787"/>
    </source>
</evidence>